<organism evidence="6 7">
    <name type="scientific">Saline Natrinema sp. J7-1 virus 2</name>
    <dbReference type="NCBI Taxonomy" id="2847286"/>
    <lineage>
        <taxon>Viruses</taxon>
        <taxon>Monodnaviria</taxon>
        <taxon>Trapavirae</taxon>
        <taxon>Saleviricota</taxon>
        <taxon>Huolimaviricetes</taxon>
        <taxon>Haloruvirales</taxon>
        <taxon>Pleolipoviridae</taxon>
        <taxon>Betapleolipovirus</taxon>
        <taxon>Betapleolipovirus integrationis</taxon>
        <taxon>Betapleolipovirus SNJ2</taxon>
    </lineage>
</organism>
<proteinExistence type="inferred from homology"/>
<evidence type="ECO:0000313" key="6">
    <source>
        <dbReference type="EMBL" id="UUT36772.1"/>
    </source>
</evidence>
<accession>A0A976SFK9</accession>
<evidence type="ECO:0000256" key="3">
    <source>
        <dbReference type="ARBA" id="ARBA00023172"/>
    </source>
</evidence>
<evidence type="ECO:0000256" key="1">
    <source>
        <dbReference type="ARBA" id="ARBA00008857"/>
    </source>
</evidence>
<keyword evidence="7" id="KW-1185">Reference proteome</keyword>
<dbReference type="InterPro" id="IPR044068">
    <property type="entry name" value="CB"/>
</dbReference>
<sequence length="349" mass="39665">MVIGMSDDLEPIGPEQAVEMYIEGRRDELSDQTLPSHVYRLEAFTQWCAEEGIENLNEITGRNLYAYRVWRREGNGEGREEVTTITLRGQLATLRAFLRFCADIDAVPEDLFSKVPLPTVSASEGVSDTTLEPDRAVEILDYLQRYEYASRKHITLLLLWHTGARAGGVRGLDLRDCELEGESPGLQFVHRPETDTPLKKGEKGERWNSISGHVAGVLQDYVDGPRDNVTDDHGRSPLLTTRSGRPCISTIRDTMYGLTRPCWRGAECPHDRDPEECEATYYAKASTCPSSRSPHDVRSGRVTAYRREDVPRRVVGDRLDASDDILDRHYDRRNAREKAEQRRDYLPDL</sequence>
<dbReference type="SUPFAM" id="SSF56349">
    <property type="entry name" value="DNA breaking-rejoining enzymes"/>
    <property type="match status" value="1"/>
</dbReference>
<gene>
    <name evidence="6" type="ORF">SNJ2_gp1</name>
</gene>
<dbReference type="InterPro" id="IPR010998">
    <property type="entry name" value="Integrase_recombinase_N"/>
</dbReference>
<protein>
    <submittedName>
        <fullName evidence="6">Site-specific integrase</fullName>
    </submittedName>
</protein>
<dbReference type="Proteomes" id="UP001058726">
    <property type="component" value="Segment"/>
</dbReference>
<dbReference type="Gene3D" id="1.10.443.10">
    <property type="entry name" value="Intergrase catalytic core"/>
    <property type="match status" value="1"/>
</dbReference>
<dbReference type="PROSITE" id="PS51900">
    <property type="entry name" value="CB"/>
    <property type="match status" value="1"/>
</dbReference>
<dbReference type="GO" id="GO:0015074">
    <property type="term" value="P:DNA integration"/>
    <property type="evidence" value="ECO:0007669"/>
    <property type="project" value="InterPro"/>
</dbReference>
<evidence type="ECO:0000313" key="7">
    <source>
        <dbReference type="Proteomes" id="UP001058726"/>
    </source>
</evidence>
<evidence type="ECO:0000256" key="4">
    <source>
        <dbReference type="PROSITE-ProRule" id="PRU01248"/>
    </source>
</evidence>
<dbReference type="InterPro" id="IPR013762">
    <property type="entry name" value="Integrase-like_cat_sf"/>
</dbReference>
<dbReference type="GO" id="GO:0006310">
    <property type="term" value="P:DNA recombination"/>
    <property type="evidence" value="ECO:0007669"/>
    <property type="project" value="UniProtKB-KW"/>
</dbReference>
<dbReference type="Pfam" id="PF02899">
    <property type="entry name" value="Phage_int_SAM_1"/>
    <property type="match status" value="1"/>
</dbReference>
<reference evidence="6" key="3">
    <citation type="submission" date="2022-07" db="EMBL/GenBank/DDBJ databases">
        <authorList>
            <person name="Liu Y."/>
            <person name="Wang J."/>
            <person name="Liu Y."/>
            <person name="Wang Y."/>
            <person name="Zhang Z."/>
            <person name="Oksanen H.M."/>
            <person name="Bamford D.H."/>
            <person name="Chen X."/>
        </authorList>
    </citation>
    <scope>NUCLEOTIDE SEQUENCE</scope>
</reference>
<keyword evidence="3" id="KW-0233">DNA recombination</keyword>
<dbReference type="SMR" id="A0A976SFK9"/>
<dbReference type="GO" id="GO:0003677">
    <property type="term" value="F:DNA binding"/>
    <property type="evidence" value="ECO:0007669"/>
    <property type="project" value="UniProtKB-UniRule"/>
</dbReference>
<evidence type="ECO:0000259" key="5">
    <source>
        <dbReference type="PROSITE" id="PS51900"/>
    </source>
</evidence>
<dbReference type="EMBL" id="OP012469">
    <property type="protein sequence ID" value="UUT36772.1"/>
    <property type="molecule type" value="Genomic_DNA"/>
</dbReference>
<feature type="domain" description="Core-binding (CB)" evidence="5">
    <location>
        <begin position="12"/>
        <end position="102"/>
    </location>
</feature>
<dbReference type="InterPro" id="IPR011010">
    <property type="entry name" value="DNA_brk_join_enz"/>
</dbReference>
<comment type="similarity">
    <text evidence="1">Belongs to the 'phage' integrase family.</text>
</comment>
<reference evidence="6" key="1">
    <citation type="journal article" date="2015" name="Mol. Microbiol.">
        <title>Identification and characterization of SNJ2, the first temperate pleolipovirus integrating into the genome of the SNJ1-lysogenic archaeal strain.</title>
        <authorList>
            <person name="Liu Y"/>
            <person name="Wang J"/>
            <person name="Liu Y"/>
            <person name="Wang Y"/>
            <person name="Zhang Z"/>
            <person name="Oksanen HM"/>
            <person name="Bamford DH"/>
            <person name="Chen X."/>
        </authorList>
    </citation>
    <scope>NUCLEOTIDE SEQUENCE</scope>
</reference>
<evidence type="ECO:0000256" key="2">
    <source>
        <dbReference type="ARBA" id="ARBA00023125"/>
    </source>
</evidence>
<dbReference type="InterPro" id="IPR004107">
    <property type="entry name" value="Integrase_SAM-like_N"/>
</dbReference>
<keyword evidence="2 4" id="KW-0238">DNA-binding</keyword>
<name>A0A976SFK9_9VIRU</name>
<reference evidence="6" key="2">
    <citation type="journal article" date="2018" name="Nucleic Acids Res.">
        <title>A novel family of tyrosine integrases encoded by the temperate pleolipovirus SNJ2.</title>
        <authorList>
            <person name="Wang J."/>
            <person name="Liu Y."/>
            <person name="Liu Y."/>
            <person name="Du K."/>
            <person name="Xu S."/>
            <person name="Wang Y."/>
            <person name="Krupovic M."/>
            <person name="Chen X."/>
        </authorList>
    </citation>
    <scope>NUCLEOTIDE SEQUENCE</scope>
</reference>
<dbReference type="Gene3D" id="1.10.150.130">
    <property type="match status" value="1"/>
</dbReference>